<dbReference type="VEuPathDB" id="FungiDB:I7I52_10114"/>
<dbReference type="Proteomes" id="UP000670092">
    <property type="component" value="Unassembled WGS sequence"/>
</dbReference>
<proteinExistence type="predicted"/>
<evidence type="ECO:0000256" key="1">
    <source>
        <dbReference type="SAM" id="MobiDB-lite"/>
    </source>
</evidence>
<reference evidence="2 3" key="1">
    <citation type="submission" date="2021-01" db="EMBL/GenBank/DDBJ databases">
        <title>Chromosome-level genome assembly of a human fungal pathogen reveals clustering of transcriptionally co-regulated genes.</title>
        <authorList>
            <person name="Voorhies M."/>
            <person name="Cohen S."/>
            <person name="Shea T.P."/>
            <person name="Petrus S."/>
            <person name="Munoz J.F."/>
            <person name="Poplawski S."/>
            <person name="Goldman W.E."/>
            <person name="Michael T."/>
            <person name="Cuomo C.A."/>
            <person name="Sil A."/>
            <person name="Beyhan S."/>
        </authorList>
    </citation>
    <scope>NUCLEOTIDE SEQUENCE [LARGE SCALE GENOMIC DNA]</scope>
    <source>
        <strain evidence="2 3">G184AR</strain>
    </source>
</reference>
<accession>A0A8H7Z0C8</accession>
<protein>
    <submittedName>
        <fullName evidence="2">Uncharacterized protein</fullName>
    </submittedName>
</protein>
<dbReference type="EMBL" id="JAEVHI010000002">
    <property type="protein sequence ID" value="KAG5299708.1"/>
    <property type="molecule type" value="Genomic_DNA"/>
</dbReference>
<feature type="compositionally biased region" description="Low complexity" evidence="1">
    <location>
        <begin position="1"/>
        <end position="10"/>
    </location>
</feature>
<dbReference type="AlphaFoldDB" id="A0A8H7Z0C8"/>
<evidence type="ECO:0000313" key="2">
    <source>
        <dbReference type="EMBL" id="KAG5299708.1"/>
    </source>
</evidence>
<comment type="caution">
    <text evidence="2">The sequence shown here is derived from an EMBL/GenBank/DDBJ whole genome shotgun (WGS) entry which is preliminary data.</text>
</comment>
<feature type="region of interest" description="Disordered" evidence="1">
    <location>
        <begin position="1"/>
        <end position="20"/>
    </location>
</feature>
<organism evidence="2 3">
    <name type="scientific">Ajellomyces capsulatus</name>
    <name type="common">Darling's disease fungus</name>
    <name type="synonym">Histoplasma capsulatum</name>
    <dbReference type="NCBI Taxonomy" id="5037"/>
    <lineage>
        <taxon>Eukaryota</taxon>
        <taxon>Fungi</taxon>
        <taxon>Dikarya</taxon>
        <taxon>Ascomycota</taxon>
        <taxon>Pezizomycotina</taxon>
        <taxon>Eurotiomycetes</taxon>
        <taxon>Eurotiomycetidae</taxon>
        <taxon>Onygenales</taxon>
        <taxon>Ajellomycetaceae</taxon>
        <taxon>Histoplasma</taxon>
    </lineage>
</organism>
<evidence type="ECO:0000313" key="3">
    <source>
        <dbReference type="Proteomes" id="UP000670092"/>
    </source>
</evidence>
<gene>
    <name evidence="2" type="ORF">I7I52_10114</name>
</gene>
<name>A0A8H7Z0C8_AJECA</name>
<sequence length="119" mass="13711">MIQVSPPGRSEGPEEEEEEWDRQYHQDLEKIFQQRGWTKVNIKTLLGGSWLAFQENIPWTRATLFCINSLLLHSFFAKLSLSVCSGTYRQLDCSGIAVFLPHSITLSYHLNWATTHEAK</sequence>